<protein>
    <submittedName>
        <fullName evidence="1">Uncharacterized protein</fullName>
    </submittedName>
</protein>
<dbReference type="Proteomes" id="UP000257109">
    <property type="component" value="Unassembled WGS sequence"/>
</dbReference>
<name>A0A371FHP8_MUCPR</name>
<feature type="non-terminal residue" evidence="1">
    <location>
        <position position="1"/>
    </location>
</feature>
<dbReference type="AlphaFoldDB" id="A0A371FHP8"/>
<sequence>MPMTHDKVLMCGQLVLNFLLDPPQPSPSDGSLNCRVFPFRICITTHHLHVTQPFTITHSDVWKVTPIISHANYKQQVCFLIKLNLDGSIDRYKTQQVVLGNKQRM</sequence>
<comment type="caution">
    <text evidence="1">The sequence shown here is derived from an EMBL/GenBank/DDBJ whole genome shotgun (WGS) entry which is preliminary data.</text>
</comment>
<keyword evidence="2" id="KW-1185">Reference proteome</keyword>
<proteinExistence type="predicted"/>
<dbReference type="EMBL" id="QJKJ01009060">
    <property type="protein sequence ID" value="RDX77819.1"/>
    <property type="molecule type" value="Genomic_DNA"/>
</dbReference>
<evidence type="ECO:0000313" key="2">
    <source>
        <dbReference type="Proteomes" id="UP000257109"/>
    </source>
</evidence>
<evidence type="ECO:0000313" key="1">
    <source>
        <dbReference type="EMBL" id="RDX77819.1"/>
    </source>
</evidence>
<organism evidence="1 2">
    <name type="scientific">Mucuna pruriens</name>
    <name type="common">Velvet bean</name>
    <name type="synonym">Dolichos pruriens</name>
    <dbReference type="NCBI Taxonomy" id="157652"/>
    <lineage>
        <taxon>Eukaryota</taxon>
        <taxon>Viridiplantae</taxon>
        <taxon>Streptophyta</taxon>
        <taxon>Embryophyta</taxon>
        <taxon>Tracheophyta</taxon>
        <taxon>Spermatophyta</taxon>
        <taxon>Magnoliopsida</taxon>
        <taxon>eudicotyledons</taxon>
        <taxon>Gunneridae</taxon>
        <taxon>Pentapetalae</taxon>
        <taxon>rosids</taxon>
        <taxon>fabids</taxon>
        <taxon>Fabales</taxon>
        <taxon>Fabaceae</taxon>
        <taxon>Papilionoideae</taxon>
        <taxon>50 kb inversion clade</taxon>
        <taxon>NPAAA clade</taxon>
        <taxon>indigoferoid/millettioid clade</taxon>
        <taxon>Phaseoleae</taxon>
        <taxon>Mucuna</taxon>
    </lineage>
</organism>
<accession>A0A371FHP8</accession>
<reference evidence="1" key="1">
    <citation type="submission" date="2018-05" db="EMBL/GenBank/DDBJ databases">
        <title>Draft genome of Mucuna pruriens seed.</title>
        <authorList>
            <person name="Nnadi N.E."/>
            <person name="Vos R."/>
            <person name="Hasami M.H."/>
            <person name="Devisetty U.K."/>
            <person name="Aguiy J.C."/>
        </authorList>
    </citation>
    <scope>NUCLEOTIDE SEQUENCE [LARGE SCALE GENOMIC DNA]</scope>
    <source>
        <strain evidence="1">JCA_2017</strain>
    </source>
</reference>
<gene>
    <name evidence="1" type="ORF">CR513_41997</name>
</gene>